<gene>
    <name evidence="8" type="ORF">PPYR1160_LOCUS612</name>
</gene>
<dbReference type="GO" id="GO:0003755">
    <property type="term" value="F:peptidyl-prolyl cis-trans isomerase activity"/>
    <property type="evidence" value="ECO:0007669"/>
    <property type="project" value="UniProtKB-KW"/>
</dbReference>
<keyword evidence="4 5" id="KW-0413">Isomerase</keyword>
<protein>
    <recommendedName>
        <fullName evidence="2 5">peptidylprolyl isomerase</fullName>
        <ecNumber evidence="2 5">5.2.1.8</ecNumber>
    </recommendedName>
</protein>
<dbReference type="Gene3D" id="3.10.50.40">
    <property type="match status" value="1"/>
</dbReference>
<feature type="domain" description="PPIase FKBP-type" evidence="7">
    <location>
        <begin position="90"/>
        <end position="182"/>
    </location>
</feature>
<dbReference type="AlphaFoldDB" id="A0A7R9U153"/>
<dbReference type="SUPFAM" id="SSF54534">
    <property type="entry name" value="FKBP-like"/>
    <property type="match status" value="1"/>
</dbReference>
<feature type="signal peptide" evidence="6">
    <location>
        <begin position="1"/>
        <end position="18"/>
    </location>
</feature>
<feature type="chain" id="PRO_5030688523" description="peptidylprolyl isomerase" evidence="6">
    <location>
        <begin position="19"/>
        <end position="195"/>
    </location>
</feature>
<dbReference type="PANTHER" id="PTHR43811">
    <property type="entry name" value="FKBP-TYPE PEPTIDYL-PROLYL CIS-TRANS ISOMERASE FKPA"/>
    <property type="match status" value="1"/>
</dbReference>
<dbReference type="EC" id="5.2.1.8" evidence="2 5"/>
<name>A0A7R9U153_9STRA</name>
<proteinExistence type="predicted"/>
<dbReference type="InterPro" id="IPR001179">
    <property type="entry name" value="PPIase_FKBP_dom"/>
</dbReference>
<dbReference type="PROSITE" id="PS50059">
    <property type="entry name" value="FKBP_PPIASE"/>
    <property type="match status" value="1"/>
</dbReference>
<evidence type="ECO:0000313" key="8">
    <source>
        <dbReference type="EMBL" id="CAD8251121.1"/>
    </source>
</evidence>
<organism evidence="8">
    <name type="scientific">Pinguiococcus pyrenoidosus</name>
    <dbReference type="NCBI Taxonomy" id="172671"/>
    <lineage>
        <taxon>Eukaryota</taxon>
        <taxon>Sar</taxon>
        <taxon>Stramenopiles</taxon>
        <taxon>Ochrophyta</taxon>
        <taxon>Pinguiophyceae</taxon>
        <taxon>Pinguiochrysidales</taxon>
        <taxon>Pinguiochrysidaceae</taxon>
        <taxon>Pinguiococcus</taxon>
    </lineage>
</organism>
<evidence type="ECO:0000256" key="1">
    <source>
        <dbReference type="ARBA" id="ARBA00000971"/>
    </source>
</evidence>
<reference evidence="8" key="1">
    <citation type="submission" date="2021-01" db="EMBL/GenBank/DDBJ databases">
        <authorList>
            <person name="Corre E."/>
            <person name="Pelletier E."/>
            <person name="Niang G."/>
            <person name="Scheremetjew M."/>
            <person name="Finn R."/>
            <person name="Kale V."/>
            <person name="Holt S."/>
            <person name="Cochrane G."/>
            <person name="Meng A."/>
            <person name="Brown T."/>
            <person name="Cohen L."/>
        </authorList>
    </citation>
    <scope>NUCLEOTIDE SEQUENCE</scope>
    <source>
        <strain evidence="8">CCMP2078</strain>
    </source>
</reference>
<evidence type="ECO:0000256" key="3">
    <source>
        <dbReference type="ARBA" id="ARBA00023110"/>
    </source>
</evidence>
<dbReference type="Pfam" id="PF00254">
    <property type="entry name" value="FKBP_C"/>
    <property type="match status" value="1"/>
</dbReference>
<accession>A0A7R9U153</accession>
<evidence type="ECO:0000259" key="7">
    <source>
        <dbReference type="PROSITE" id="PS50059"/>
    </source>
</evidence>
<dbReference type="PANTHER" id="PTHR43811:SF19">
    <property type="entry name" value="39 KDA FK506-BINDING NUCLEAR PROTEIN"/>
    <property type="match status" value="1"/>
</dbReference>
<sequence length="195" mass="20973">MGRFLLLAMALLSGRVAALRTHRAWSGASRLRMQLSETQLSRKSLLTGALQGSAVLLAASLPRSASATTTESGLEYTVLQAGNGAAAEPGDIVCVRFLGKYKDYIIDNLMNAPQPYFYRVGSGTLLPGVEEAIKMMKVGDRWQLTLPGKLAFGQQGKRASPGKPAIPPMATLSYEVFLESIPGKDDEVIMLDDVE</sequence>
<dbReference type="EMBL" id="HBEA01000824">
    <property type="protein sequence ID" value="CAD8251121.1"/>
    <property type="molecule type" value="Transcribed_RNA"/>
</dbReference>
<dbReference type="InterPro" id="IPR046357">
    <property type="entry name" value="PPIase_dom_sf"/>
</dbReference>
<evidence type="ECO:0000256" key="6">
    <source>
        <dbReference type="SAM" id="SignalP"/>
    </source>
</evidence>
<evidence type="ECO:0000256" key="4">
    <source>
        <dbReference type="ARBA" id="ARBA00023235"/>
    </source>
</evidence>
<keyword evidence="6" id="KW-0732">Signal</keyword>
<evidence type="ECO:0000256" key="5">
    <source>
        <dbReference type="PROSITE-ProRule" id="PRU00277"/>
    </source>
</evidence>
<evidence type="ECO:0000256" key="2">
    <source>
        <dbReference type="ARBA" id="ARBA00013194"/>
    </source>
</evidence>
<comment type="catalytic activity">
    <reaction evidence="1 5">
        <text>[protein]-peptidylproline (omega=180) = [protein]-peptidylproline (omega=0)</text>
        <dbReference type="Rhea" id="RHEA:16237"/>
        <dbReference type="Rhea" id="RHEA-COMP:10747"/>
        <dbReference type="Rhea" id="RHEA-COMP:10748"/>
        <dbReference type="ChEBI" id="CHEBI:83833"/>
        <dbReference type="ChEBI" id="CHEBI:83834"/>
        <dbReference type="EC" id="5.2.1.8"/>
    </reaction>
</comment>
<keyword evidence="3 5" id="KW-0697">Rotamase</keyword>